<dbReference type="RefSeq" id="WP_142787935.1">
    <property type="nucleotide sequence ID" value="NZ_VHJK01000001.1"/>
</dbReference>
<feature type="transmembrane region" description="Helical" evidence="1">
    <location>
        <begin position="108"/>
        <end position="126"/>
    </location>
</feature>
<feature type="transmembrane region" description="Helical" evidence="1">
    <location>
        <begin position="225"/>
        <end position="250"/>
    </location>
</feature>
<feature type="transmembrane region" description="Helical" evidence="1">
    <location>
        <begin position="138"/>
        <end position="156"/>
    </location>
</feature>
<comment type="caution">
    <text evidence="2">The sequence shown here is derived from an EMBL/GenBank/DDBJ whole genome shotgun (WGS) entry which is preliminary data.</text>
</comment>
<keyword evidence="1" id="KW-1133">Transmembrane helix</keyword>
<feature type="transmembrane region" description="Helical" evidence="1">
    <location>
        <begin position="409"/>
        <end position="429"/>
    </location>
</feature>
<evidence type="ECO:0000256" key="1">
    <source>
        <dbReference type="SAM" id="Phobius"/>
    </source>
</evidence>
<reference evidence="2 3" key="1">
    <citation type="submission" date="2019-06" db="EMBL/GenBank/DDBJ databases">
        <title>Erythrobacter insulae sp. nov., isolated from a tidal flat.</title>
        <authorList>
            <person name="Yoon J.-H."/>
        </authorList>
    </citation>
    <scope>NUCLEOTIDE SEQUENCE [LARGE SCALE GENOMIC DNA]</scope>
    <source>
        <strain evidence="2 3">JBTF-M21</strain>
    </source>
</reference>
<keyword evidence="3" id="KW-1185">Reference proteome</keyword>
<gene>
    <name evidence="2" type="ORF">FGU71_07135</name>
</gene>
<feature type="transmembrane region" description="Helical" evidence="1">
    <location>
        <begin position="59"/>
        <end position="79"/>
    </location>
</feature>
<feature type="transmembrane region" description="Helical" evidence="1">
    <location>
        <begin position="382"/>
        <end position="403"/>
    </location>
</feature>
<name>A0A547PBZ7_9SPHN</name>
<accession>A0A547PBZ7</accession>
<keyword evidence="2" id="KW-0436">Ligase</keyword>
<dbReference type="Proteomes" id="UP000316343">
    <property type="component" value="Unassembled WGS sequence"/>
</dbReference>
<dbReference type="InterPro" id="IPR051533">
    <property type="entry name" value="WaaL-like"/>
</dbReference>
<dbReference type="GO" id="GO:0016874">
    <property type="term" value="F:ligase activity"/>
    <property type="evidence" value="ECO:0007669"/>
    <property type="project" value="UniProtKB-KW"/>
</dbReference>
<feature type="transmembrane region" description="Helical" evidence="1">
    <location>
        <begin position="341"/>
        <end position="370"/>
    </location>
</feature>
<dbReference type="PANTHER" id="PTHR37422:SF13">
    <property type="entry name" value="LIPOPOLYSACCHARIDE BIOSYNTHESIS PROTEIN PA4999-RELATED"/>
    <property type="match status" value="1"/>
</dbReference>
<evidence type="ECO:0000313" key="2">
    <source>
        <dbReference type="EMBL" id="TRD11662.1"/>
    </source>
</evidence>
<keyword evidence="1" id="KW-0472">Membrane</keyword>
<dbReference type="EMBL" id="VHJK01000001">
    <property type="protein sequence ID" value="TRD11662.1"/>
    <property type="molecule type" value="Genomic_DNA"/>
</dbReference>
<protein>
    <submittedName>
        <fullName evidence="2">O-antigen ligase family protein</fullName>
    </submittedName>
</protein>
<organism evidence="2 3">
    <name type="scientific">Erythrobacter insulae</name>
    <dbReference type="NCBI Taxonomy" id="2584124"/>
    <lineage>
        <taxon>Bacteria</taxon>
        <taxon>Pseudomonadati</taxon>
        <taxon>Pseudomonadota</taxon>
        <taxon>Alphaproteobacteria</taxon>
        <taxon>Sphingomonadales</taxon>
        <taxon>Erythrobacteraceae</taxon>
        <taxon>Erythrobacter/Porphyrobacter group</taxon>
        <taxon>Erythrobacter</taxon>
    </lineage>
</organism>
<dbReference type="PANTHER" id="PTHR37422">
    <property type="entry name" value="TEICHURONIC ACID BIOSYNTHESIS PROTEIN TUAE"/>
    <property type="match status" value="1"/>
</dbReference>
<keyword evidence="1" id="KW-0812">Transmembrane</keyword>
<proteinExistence type="predicted"/>
<feature type="transmembrane region" description="Helical" evidence="1">
    <location>
        <begin position="194"/>
        <end position="213"/>
    </location>
</feature>
<feature type="transmembrane region" description="Helical" evidence="1">
    <location>
        <begin position="30"/>
        <end position="47"/>
    </location>
</feature>
<dbReference type="AlphaFoldDB" id="A0A547PBZ7"/>
<feature type="transmembrane region" description="Helical" evidence="1">
    <location>
        <begin position="262"/>
        <end position="282"/>
    </location>
</feature>
<evidence type="ECO:0000313" key="3">
    <source>
        <dbReference type="Proteomes" id="UP000316343"/>
    </source>
</evidence>
<dbReference type="GO" id="GO:0016020">
    <property type="term" value="C:membrane"/>
    <property type="evidence" value="ECO:0007669"/>
    <property type="project" value="UniProtKB-SubCell"/>
</dbReference>
<dbReference type="OrthoDB" id="264250at2"/>
<sequence length="442" mass="47815">MATVPNSFPNSLDVSNPSSMNYAHSVSDKLAYFAAMLGYVLLLPPQLNLVVMGSTVPPYRIFLIVAAVFIALSMIKGAFRFRWPDIAMIAAIGWICLAMSMTSETDEAITGSAAHAIDIGFAYFFARLTISSPRALRVFLLLILPGLLALGILLAVEAVTHTHILQPIFANITGAPFHYGSTPRLGLLRAQGPFAHPILAGIFLASFLPLYWLAGLRDRAKFSGVFAAICSIVTVSSATFLALAAGGFLLAYNWATERVENISWRFLFMLAAFGLFAAEIGTKSGSFSLLVRFASLNAMSAYNRVMIWEHGSQNVIDNPWFGIGYSDWARPVWMGDSLDNFWLLTAVRFGVVPVLLFTFMVGSALIVLVLRSLRSSPLDARLERGVAIALAVFALGLISVSIWLSPLVWFFMLLGIAVSLGGTSANALMGSAPYELPEAKPA</sequence>